<keyword evidence="4" id="KW-1185">Reference proteome</keyword>
<dbReference type="InterPro" id="IPR013783">
    <property type="entry name" value="Ig-like_fold"/>
</dbReference>
<dbReference type="HOGENOM" id="CLU_424965_0_0_11"/>
<gene>
    <name evidence="3" type="ordered locus">Cwoe_2716</name>
</gene>
<evidence type="ECO:0000256" key="1">
    <source>
        <dbReference type="SAM" id="SignalP"/>
    </source>
</evidence>
<dbReference type="AlphaFoldDB" id="D3F9S3"/>
<dbReference type="Gene3D" id="2.60.40.10">
    <property type="entry name" value="Immunoglobulins"/>
    <property type="match status" value="1"/>
</dbReference>
<dbReference type="SMART" id="SM00089">
    <property type="entry name" value="PKD"/>
    <property type="match status" value="1"/>
</dbReference>
<dbReference type="PROSITE" id="PS50093">
    <property type="entry name" value="PKD"/>
    <property type="match status" value="1"/>
</dbReference>
<evidence type="ECO:0000259" key="2">
    <source>
        <dbReference type="PROSITE" id="PS50093"/>
    </source>
</evidence>
<evidence type="ECO:0000313" key="3">
    <source>
        <dbReference type="EMBL" id="ADB51135.1"/>
    </source>
</evidence>
<dbReference type="SUPFAM" id="SSF49299">
    <property type="entry name" value="PKD domain"/>
    <property type="match status" value="1"/>
</dbReference>
<organism evidence="3 4">
    <name type="scientific">Conexibacter woesei (strain DSM 14684 / CCUG 47730 / CIP 108061 / JCM 11494 / NBRC 100937 / ID131577)</name>
    <dbReference type="NCBI Taxonomy" id="469383"/>
    <lineage>
        <taxon>Bacteria</taxon>
        <taxon>Bacillati</taxon>
        <taxon>Actinomycetota</taxon>
        <taxon>Thermoleophilia</taxon>
        <taxon>Solirubrobacterales</taxon>
        <taxon>Conexibacteraceae</taxon>
        <taxon>Conexibacter</taxon>
    </lineage>
</organism>
<feature type="signal peptide" evidence="1">
    <location>
        <begin position="1"/>
        <end position="33"/>
    </location>
</feature>
<protein>
    <submittedName>
        <fullName evidence="3">PKD domain containing protein</fullName>
    </submittedName>
</protein>
<dbReference type="Proteomes" id="UP000008229">
    <property type="component" value="Chromosome"/>
</dbReference>
<proteinExistence type="predicted"/>
<accession>D3F9S3</accession>
<feature type="domain" description="PKD" evidence="2">
    <location>
        <begin position="466"/>
        <end position="551"/>
    </location>
</feature>
<dbReference type="OrthoDB" id="9802683at2"/>
<dbReference type="InterPro" id="IPR035986">
    <property type="entry name" value="PKD_dom_sf"/>
</dbReference>
<dbReference type="EMBL" id="CP001854">
    <property type="protein sequence ID" value="ADB51135.1"/>
    <property type="molecule type" value="Genomic_DNA"/>
</dbReference>
<dbReference type="InterPro" id="IPR000601">
    <property type="entry name" value="PKD_dom"/>
</dbReference>
<dbReference type="STRING" id="469383.Cwoe_2716"/>
<sequence length="664" mass="66723" precursor="true">MPNSRVRRSPRPRRLTGALLATALLVGAPAATAQAEGWIDGPAFDVPLMSEGLDLAGAPDGSSTAAWIAEDDAAAVKVSVQRAAPDGTLGTVRVLDDADPGPDPVWPVVAAGASGASAVAWQDEVGGDDQLRLALLAAGGTVGAPLLVAPDQLPLETGVAVAVDGDGDATVVWRAWDDGLAAEAIHARRVAADGTLGPVVVLGLGGLEADPRIAVTPNGVAWVTWTDGTGSGAAQRIARLDAAGQLDGAVAEAPADAASFPTLGAGAAGGALAWSEAVPGGSDMRVAGVRLPLSGEVLGAPFHGAPAPVSMPAVATPAIAPDGTVTIAWTEATSSTPPISATAIVSRIAPGAATGPAQPLPTAEPGVAAVAPLLAAMPDGGVLATWLQQQRPSVALTVPLFARRIASNGTFGPVTATGASAFGLGGPFDIDRYVLPFAHADGGALLGVLQQFIAFSLSTRVLDATGPKLTASTPATATAGAPAPFSASASDRTGASVWWDFGDDSGSRRAAVDHVYTRAGTYTVTLTATDGVGNETTITRRVTVAAAAGPSRTPRAGRAAAALALTRTVRKGAKVTVAGTISPHATGRVTIAYRKKVGRTTVFTRKSATIARGRWRATLKLTGPLARARRGKATITAFYAGDAATRRANVTRTIRLAKASPKRR</sequence>
<dbReference type="eggNOG" id="COG3291">
    <property type="taxonomic scope" value="Bacteria"/>
</dbReference>
<dbReference type="CDD" id="cd00146">
    <property type="entry name" value="PKD"/>
    <property type="match status" value="1"/>
</dbReference>
<dbReference type="InterPro" id="IPR022409">
    <property type="entry name" value="PKD/Chitinase_dom"/>
</dbReference>
<dbReference type="Pfam" id="PF18911">
    <property type="entry name" value="PKD_4"/>
    <property type="match status" value="1"/>
</dbReference>
<name>D3F9S3_CONWI</name>
<feature type="chain" id="PRO_5039177212" evidence="1">
    <location>
        <begin position="34"/>
        <end position="664"/>
    </location>
</feature>
<dbReference type="GO" id="GO:0005975">
    <property type="term" value="P:carbohydrate metabolic process"/>
    <property type="evidence" value="ECO:0007669"/>
    <property type="project" value="UniProtKB-ARBA"/>
</dbReference>
<dbReference type="KEGG" id="cwo:Cwoe_2716"/>
<reference evidence="4" key="2">
    <citation type="submission" date="2010-01" db="EMBL/GenBank/DDBJ databases">
        <title>The complete genome of Conexibacter woesei DSM 14684.</title>
        <authorList>
            <consortium name="US DOE Joint Genome Institute (JGI-PGF)"/>
            <person name="Lucas S."/>
            <person name="Copeland A."/>
            <person name="Lapidus A."/>
            <person name="Glavina del Rio T."/>
            <person name="Dalin E."/>
            <person name="Tice H."/>
            <person name="Bruce D."/>
            <person name="Goodwin L."/>
            <person name="Pitluck S."/>
            <person name="Kyrpides N."/>
            <person name="Mavromatis K."/>
            <person name="Ivanova N."/>
            <person name="Mikhailova N."/>
            <person name="Chertkov O."/>
            <person name="Brettin T."/>
            <person name="Detter J.C."/>
            <person name="Han C."/>
            <person name="Larimer F."/>
            <person name="Land M."/>
            <person name="Hauser L."/>
            <person name="Markowitz V."/>
            <person name="Cheng J.-F."/>
            <person name="Hugenholtz P."/>
            <person name="Woyke T."/>
            <person name="Wu D."/>
            <person name="Pukall R."/>
            <person name="Steenblock K."/>
            <person name="Schneider S."/>
            <person name="Klenk H.-P."/>
            <person name="Eisen J.A."/>
        </authorList>
    </citation>
    <scope>NUCLEOTIDE SEQUENCE [LARGE SCALE GENOMIC DNA]</scope>
    <source>
        <strain evidence="4">DSM 14684 / CIP 108061 / JCM 11494 / NBRC 100937 / ID131577</strain>
    </source>
</reference>
<dbReference type="RefSeq" id="WP_012934186.1">
    <property type="nucleotide sequence ID" value="NC_013739.1"/>
</dbReference>
<reference evidence="3 4" key="1">
    <citation type="journal article" date="2010" name="Stand. Genomic Sci.">
        <title>Complete genome sequence of Conexibacter woesei type strain (ID131577).</title>
        <authorList>
            <person name="Pukall R."/>
            <person name="Lapidus A."/>
            <person name="Glavina Del Rio T."/>
            <person name="Copeland A."/>
            <person name="Tice H."/>
            <person name="Cheng J.-F."/>
            <person name="Lucas S."/>
            <person name="Chen F."/>
            <person name="Nolan M."/>
            <person name="Bruce D."/>
            <person name="Goodwin L."/>
            <person name="Pitluck S."/>
            <person name="Mavromatis K."/>
            <person name="Ivanova N."/>
            <person name="Ovchinnikova G."/>
            <person name="Pati A."/>
            <person name="Chen A."/>
            <person name="Palaniappan K."/>
            <person name="Land M."/>
            <person name="Hauser L."/>
            <person name="Chang Y.-J."/>
            <person name="Jeffries C.D."/>
            <person name="Chain P."/>
            <person name="Meincke L."/>
            <person name="Sims D."/>
            <person name="Brettin T."/>
            <person name="Detter J.C."/>
            <person name="Rohde M."/>
            <person name="Goeker M."/>
            <person name="Bristow J."/>
            <person name="Eisen J.A."/>
            <person name="Markowitz V."/>
            <person name="Kyrpides N.C."/>
            <person name="Klenk H.-P."/>
            <person name="Hugenholtz P."/>
        </authorList>
    </citation>
    <scope>NUCLEOTIDE SEQUENCE [LARGE SCALE GENOMIC DNA]</scope>
    <source>
        <strain evidence="4">DSM 14684 / CIP 108061 / JCM 11494 / NBRC 100937 / ID131577</strain>
    </source>
</reference>
<keyword evidence="1" id="KW-0732">Signal</keyword>
<evidence type="ECO:0000313" key="4">
    <source>
        <dbReference type="Proteomes" id="UP000008229"/>
    </source>
</evidence>